<dbReference type="SUPFAM" id="SSF55073">
    <property type="entry name" value="Nucleotide cyclase"/>
    <property type="match status" value="1"/>
</dbReference>
<dbReference type="SUPFAM" id="SSF55781">
    <property type="entry name" value="GAF domain-like"/>
    <property type="match status" value="1"/>
</dbReference>
<gene>
    <name evidence="3" type="ORF">ACFSJF_18265</name>
</gene>
<dbReference type="PROSITE" id="PS50887">
    <property type="entry name" value="GGDEF"/>
    <property type="match status" value="1"/>
</dbReference>
<dbReference type="RefSeq" id="WP_377556829.1">
    <property type="nucleotide sequence ID" value="NZ_JBHUHQ010000021.1"/>
</dbReference>
<evidence type="ECO:0000259" key="2">
    <source>
        <dbReference type="PROSITE" id="PS50887"/>
    </source>
</evidence>
<feature type="transmembrane region" description="Helical" evidence="1">
    <location>
        <begin position="6"/>
        <end position="26"/>
    </location>
</feature>
<keyword evidence="3" id="KW-0808">Transferase</keyword>
<dbReference type="NCBIfam" id="TIGR00254">
    <property type="entry name" value="GGDEF"/>
    <property type="match status" value="1"/>
</dbReference>
<proteinExistence type="predicted"/>
<feature type="transmembrane region" description="Helical" evidence="1">
    <location>
        <begin position="106"/>
        <end position="127"/>
    </location>
</feature>
<feature type="transmembrane region" description="Helical" evidence="1">
    <location>
        <begin position="179"/>
        <end position="200"/>
    </location>
</feature>
<dbReference type="Pfam" id="PF13185">
    <property type="entry name" value="GAF_2"/>
    <property type="match status" value="1"/>
</dbReference>
<dbReference type="InterPro" id="IPR000160">
    <property type="entry name" value="GGDEF_dom"/>
</dbReference>
<dbReference type="InterPro" id="IPR029016">
    <property type="entry name" value="GAF-like_dom_sf"/>
</dbReference>
<dbReference type="InterPro" id="IPR029787">
    <property type="entry name" value="Nucleotide_cyclase"/>
</dbReference>
<accession>A0ABW4W415</accession>
<dbReference type="EC" id="2.7.7.65" evidence="3"/>
<dbReference type="EMBL" id="JBHUHQ010000021">
    <property type="protein sequence ID" value="MFD2046223.1"/>
    <property type="molecule type" value="Genomic_DNA"/>
</dbReference>
<dbReference type="Gene3D" id="3.30.70.270">
    <property type="match status" value="1"/>
</dbReference>
<dbReference type="CDD" id="cd01949">
    <property type="entry name" value="GGDEF"/>
    <property type="match status" value="1"/>
</dbReference>
<name>A0ABW4W415_9BACI</name>
<dbReference type="Proteomes" id="UP001597383">
    <property type="component" value="Unassembled WGS sequence"/>
</dbReference>
<dbReference type="InterPro" id="IPR043128">
    <property type="entry name" value="Rev_trsase/Diguanyl_cyclase"/>
</dbReference>
<dbReference type="Gene3D" id="3.30.450.40">
    <property type="match status" value="1"/>
</dbReference>
<keyword evidence="1" id="KW-1133">Transmembrane helix</keyword>
<feature type="domain" description="GGDEF" evidence="2">
    <location>
        <begin position="428"/>
        <end position="570"/>
    </location>
</feature>
<evidence type="ECO:0000313" key="3">
    <source>
        <dbReference type="EMBL" id="MFD2046223.1"/>
    </source>
</evidence>
<evidence type="ECO:0000313" key="4">
    <source>
        <dbReference type="Proteomes" id="UP001597383"/>
    </source>
</evidence>
<feature type="transmembrane region" description="Helical" evidence="1">
    <location>
        <begin position="38"/>
        <end position="57"/>
    </location>
</feature>
<feature type="transmembrane region" description="Helical" evidence="1">
    <location>
        <begin position="206"/>
        <end position="226"/>
    </location>
</feature>
<dbReference type="Pfam" id="PF00990">
    <property type="entry name" value="GGDEF"/>
    <property type="match status" value="1"/>
</dbReference>
<dbReference type="InterPro" id="IPR003018">
    <property type="entry name" value="GAF"/>
</dbReference>
<dbReference type="SMART" id="SM00065">
    <property type="entry name" value="GAF"/>
    <property type="match status" value="1"/>
</dbReference>
<sequence>MIPKWKIKLVWLITLVAWPFILWLSLNNYYINIEGNWIDILLFAVFMCVVAFFPLIIQDAPIFFVNGISIAVFLSFGLFAEIILTLIALIIVLFKSGLKQKESYRVPLNVLMFAFVSIISAGIYQFIGGNHSMIIYGNTSEIIAIFGYAISIFVVNQVLIKIVQRVLRGQKTKFLDKGLWWELTSSLLIIPVGFVLYLLYSEIGTAAIFYLCIPFISISIILRLLYSYQEVNRYLKRTGEVGHKLAQNLEVAEVYNVFMRELVQLLPLNYAYVYQKVDESKLKLVRFEDVHGQSEQTFNKVGLHEGFSGKVFATKESLLFKSSREWTHIQSPNIPIQTESVLSLPIEYGDETVGVVTIVSSEKRTYEKIHHRILNILTSYLGVAIKNAKHYELTKADSEKDGLTKLYNYRYLENTLTNYFNDQRNINNNCSVLIMDLDHFKDINDRYGHESGNEILRDLASRLKNYIGTKGLVARYGGEEFTVLLPNTDLSNAVEFAELIRAEIEENTFTLTKHILHTQESVDISVTVSIGVANYPLHCDTPIELIRYADRAMYIGAKRKGRNKVAIYNSYNDKAVL</sequence>
<comment type="caution">
    <text evidence="3">The sequence shown here is derived from an EMBL/GenBank/DDBJ whole genome shotgun (WGS) entry which is preliminary data.</text>
</comment>
<protein>
    <submittedName>
        <fullName evidence="3">Diguanylate cyclase</fullName>
        <ecNumber evidence="3">2.7.7.65</ecNumber>
    </submittedName>
</protein>
<dbReference type="PANTHER" id="PTHR45138:SF9">
    <property type="entry name" value="DIGUANYLATE CYCLASE DGCM-RELATED"/>
    <property type="match status" value="1"/>
</dbReference>
<feature type="transmembrane region" description="Helical" evidence="1">
    <location>
        <begin position="133"/>
        <end position="159"/>
    </location>
</feature>
<feature type="transmembrane region" description="Helical" evidence="1">
    <location>
        <begin position="63"/>
        <end position="94"/>
    </location>
</feature>
<keyword evidence="1" id="KW-0472">Membrane</keyword>
<dbReference type="InterPro" id="IPR050469">
    <property type="entry name" value="Diguanylate_Cyclase"/>
</dbReference>
<keyword evidence="4" id="KW-1185">Reference proteome</keyword>
<evidence type="ECO:0000256" key="1">
    <source>
        <dbReference type="SAM" id="Phobius"/>
    </source>
</evidence>
<keyword evidence="3" id="KW-0548">Nucleotidyltransferase</keyword>
<keyword evidence="1" id="KW-0812">Transmembrane</keyword>
<dbReference type="PANTHER" id="PTHR45138">
    <property type="entry name" value="REGULATORY COMPONENTS OF SENSORY TRANSDUCTION SYSTEM"/>
    <property type="match status" value="1"/>
</dbReference>
<organism evidence="3 4">
    <name type="scientific">Ornithinibacillus salinisoli</name>
    <dbReference type="NCBI Taxonomy" id="1848459"/>
    <lineage>
        <taxon>Bacteria</taxon>
        <taxon>Bacillati</taxon>
        <taxon>Bacillota</taxon>
        <taxon>Bacilli</taxon>
        <taxon>Bacillales</taxon>
        <taxon>Bacillaceae</taxon>
        <taxon>Ornithinibacillus</taxon>
    </lineage>
</organism>
<reference evidence="4" key="1">
    <citation type="journal article" date="2019" name="Int. J. Syst. Evol. Microbiol.">
        <title>The Global Catalogue of Microorganisms (GCM) 10K type strain sequencing project: providing services to taxonomists for standard genome sequencing and annotation.</title>
        <authorList>
            <consortium name="The Broad Institute Genomics Platform"/>
            <consortium name="The Broad Institute Genome Sequencing Center for Infectious Disease"/>
            <person name="Wu L."/>
            <person name="Ma J."/>
        </authorList>
    </citation>
    <scope>NUCLEOTIDE SEQUENCE [LARGE SCALE GENOMIC DNA]</scope>
    <source>
        <strain evidence="4">R28</strain>
    </source>
</reference>
<dbReference type="SMART" id="SM00267">
    <property type="entry name" value="GGDEF"/>
    <property type="match status" value="1"/>
</dbReference>
<dbReference type="GO" id="GO:0052621">
    <property type="term" value="F:diguanylate cyclase activity"/>
    <property type="evidence" value="ECO:0007669"/>
    <property type="project" value="UniProtKB-EC"/>
</dbReference>